<dbReference type="InterPro" id="IPR056884">
    <property type="entry name" value="NPHP3-like_N"/>
</dbReference>
<feature type="domain" description="Nephrocystin 3-like N-terminal" evidence="2">
    <location>
        <begin position="5"/>
        <end position="160"/>
    </location>
</feature>
<dbReference type="InterPro" id="IPR027417">
    <property type="entry name" value="P-loop_NTPase"/>
</dbReference>
<dbReference type="SUPFAM" id="SSF52540">
    <property type="entry name" value="P-loop containing nucleoside triphosphate hydrolases"/>
    <property type="match status" value="1"/>
</dbReference>
<evidence type="ECO:0000313" key="3">
    <source>
        <dbReference type="EMBL" id="KLO10628.1"/>
    </source>
</evidence>
<dbReference type="OrthoDB" id="3269932at2759"/>
<dbReference type="PANTHER" id="PTHR10039:SF14">
    <property type="entry name" value="NACHT DOMAIN-CONTAINING PROTEIN"/>
    <property type="match status" value="1"/>
</dbReference>
<keyword evidence="4" id="KW-1185">Reference proteome</keyword>
<evidence type="ECO:0000313" key="4">
    <source>
        <dbReference type="Proteomes" id="UP000053477"/>
    </source>
</evidence>
<sequence length="190" mass="21250">CYPGTRKAILTQVKEWAKKQDTKTPSIFWLRESGGTGKSAIAMSIAQWGFEEVNILGGGFFFDRQTPQCDLRSFTLTIVHDLALSDLSKITSIAQVLDDHRHNPEDLLASVLEKLDLRGPTLLLVDALDECDEEVAEKIISLLSTIPESAPQLRIFLTSRPESRIVDAFRRVDIHSLIEHNVNDSPHVDS</sequence>
<evidence type="ECO:0000256" key="1">
    <source>
        <dbReference type="ARBA" id="ARBA00022737"/>
    </source>
</evidence>
<dbReference type="EMBL" id="KQ086021">
    <property type="protein sequence ID" value="KLO10628.1"/>
    <property type="molecule type" value="Genomic_DNA"/>
</dbReference>
<organism evidence="3 4">
    <name type="scientific">Schizopora paradoxa</name>
    <dbReference type="NCBI Taxonomy" id="27342"/>
    <lineage>
        <taxon>Eukaryota</taxon>
        <taxon>Fungi</taxon>
        <taxon>Dikarya</taxon>
        <taxon>Basidiomycota</taxon>
        <taxon>Agaricomycotina</taxon>
        <taxon>Agaricomycetes</taxon>
        <taxon>Hymenochaetales</taxon>
        <taxon>Schizoporaceae</taxon>
        <taxon>Schizopora</taxon>
    </lineage>
</organism>
<reference evidence="3 4" key="1">
    <citation type="submission" date="2015-04" db="EMBL/GenBank/DDBJ databases">
        <title>Complete genome sequence of Schizopora paradoxa KUC8140, a cosmopolitan wood degrader in East Asia.</title>
        <authorList>
            <consortium name="DOE Joint Genome Institute"/>
            <person name="Min B."/>
            <person name="Park H."/>
            <person name="Jang Y."/>
            <person name="Kim J.-J."/>
            <person name="Kim K.H."/>
            <person name="Pangilinan J."/>
            <person name="Lipzen A."/>
            <person name="Riley R."/>
            <person name="Grigoriev I.V."/>
            <person name="Spatafora J.W."/>
            <person name="Choi I.-G."/>
        </authorList>
    </citation>
    <scope>NUCLEOTIDE SEQUENCE [LARGE SCALE GENOMIC DNA]</scope>
    <source>
        <strain evidence="3 4">KUC8140</strain>
    </source>
</reference>
<accession>A0A0H2RME7</accession>
<dbReference type="AlphaFoldDB" id="A0A0H2RME7"/>
<dbReference type="Proteomes" id="UP000053477">
    <property type="component" value="Unassembled WGS sequence"/>
</dbReference>
<name>A0A0H2RME7_9AGAM</name>
<dbReference type="Pfam" id="PF24883">
    <property type="entry name" value="NPHP3_N"/>
    <property type="match status" value="1"/>
</dbReference>
<proteinExistence type="predicted"/>
<feature type="non-terminal residue" evidence="3">
    <location>
        <position position="1"/>
    </location>
</feature>
<protein>
    <recommendedName>
        <fullName evidence="2">Nephrocystin 3-like N-terminal domain-containing protein</fullName>
    </recommendedName>
</protein>
<dbReference type="PANTHER" id="PTHR10039">
    <property type="entry name" value="AMELOGENIN"/>
    <property type="match status" value="1"/>
</dbReference>
<evidence type="ECO:0000259" key="2">
    <source>
        <dbReference type="Pfam" id="PF24883"/>
    </source>
</evidence>
<dbReference type="Gene3D" id="3.40.50.300">
    <property type="entry name" value="P-loop containing nucleotide triphosphate hydrolases"/>
    <property type="match status" value="1"/>
</dbReference>
<gene>
    <name evidence="3" type="ORF">SCHPADRAFT_802315</name>
</gene>
<feature type="non-terminal residue" evidence="3">
    <location>
        <position position="190"/>
    </location>
</feature>
<dbReference type="STRING" id="27342.A0A0H2RME7"/>
<dbReference type="InParanoid" id="A0A0H2RME7"/>
<keyword evidence="1" id="KW-0677">Repeat</keyword>